<dbReference type="InterPro" id="IPR058403">
    <property type="entry name" value="DUF8090"/>
</dbReference>
<evidence type="ECO:0000259" key="2">
    <source>
        <dbReference type="Pfam" id="PF26350"/>
    </source>
</evidence>
<dbReference type="AlphaFoldDB" id="A0A174PYD2"/>
<dbReference type="EMBL" id="CZAY01000011">
    <property type="protein sequence ID" value="CUP66324.1"/>
    <property type="molecule type" value="Genomic_DNA"/>
</dbReference>
<name>A0A174PYD2_9FIRM</name>
<feature type="domain" description="DUF8090" evidence="2">
    <location>
        <begin position="12"/>
        <end position="96"/>
    </location>
</feature>
<protein>
    <submittedName>
        <fullName evidence="3">Predicted HKD family nuclease</fullName>
    </submittedName>
</protein>
<dbReference type="Proteomes" id="UP000095485">
    <property type="component" value="Unassembled WGS sequence"/>
</dbReference>
<reference evidence="3 4" key="1">
    <citation type="submission" date="2015-09" db="EMBL/GenBank/DDBJ databases">
        <authorList>
            <consortium name="Pathogen Informatics"/>
        </authorList>
    </citation>
    <scope>NUCLEOTIDE SEQUENCE [LARGE SCALE GENOMIC DNA]</scope>
    <source>
        <strain evidence="3 4">2789STDY5834914</strain>
    </source>
</reference>
<evidence type="ECO:0000259" key="1">
    <source>
        <dbReference type="Pfam" id="PF11907"/>
    </source>
</evidence>
<evidence type="ECO:0000313" key="3">
    <source>
        <dbReference type="EMBL" id="CUP66324.1"/>
    </source>
</evidence>
<sequence length="281" mass="33354">MKRTLQYRHGIIGRLRKRLSETYQCEMDEHCTENVINMMTNEFPTSAAKKTYAQCVFLKKEQDDYGISDVYGKMLENPEFCAILEELVDFGISRYKVNYSYHYQDTNLVLYQKYTYEDACRLLNWERNEVPLNIGGYKYDKKTKTFPIFINYDKQDNISDTTKYEDHFVAENRLIAISKSGRSMDSEDVQNFLNATERGIDVQLFVRKNKDDKISKEFYYLGRVIATGNAKQFVMPNTDKTAVEIEWELETPVREDIYQYIVNEMKKNSNLKYKFEFFFSS</sequence>
<organism evidence="3 4">
    <name type="scientific">Dorea longicatena</name>
    <dbReference type="NCBI Taxonomy" id="88431"/>
    <lineage>
        <taxon>Bacteria</taxon>
        <taxon>Bacillati</taxon>
        <taxon>Bacillota</taxon>
        <taxon>Clostridia</taxon>
        <taxon>Lachnospirales</taxon>
        <taxon>Lachnospiraceae</taxon>
        <taxon>Dorea</taxon>
    </lineage>
</organism>
<gene>
    <name evidence="3" type="ORF">ERS852526_01671</name>
</gene>
<feature type="domain" description="DUF3427" evidence="1">
    <location>
        <begin position="108"/>
        <end position="261"/>
    </location>
</feature>
<dbReference type="STRING" id="88431.ERS852423_01978"/>
<evidence type="ECO:0000313" key="4">
    <source>
        <dbReference type="Proteomes" id="UP000095485"/>
    </source>
</evidence>
<accession>A0A174PYD2</accession>
<dbReference type="InterPro" id="IPR021835">
    <property type="entry name" value="DUF3427"/>
</dbReference>
<dbReference type="Pfam" id="PF26350">
    <property type="entry name" value="DUF8090"/>
    <property type="match status" value="1"/>
</dbReference>
<proteinExistence type="predicted"/>
<dbReference type="Pfam" id="PF11907">
    <property type="entry name" value="DUF3427"/>
    <property type="match status" value="1"/>
</dbReference>